<dbReference type="EMBL" id="JADOGI010000267">
    <property type="protein sequence ID" value="MBF8193246.1"/>
    <property type="molecule type" value="Genomic_DNA"/>
</dbReference>
<name>A0A931AI19_9ACTN</name>
<dbReference type="RefSeq" id="WP_195902119.1">
    <property type="nucleotide sequence ID" value="NZ_JADOGI010000267.1"/>
</dbReference>
<gene>
    <name evidence="1" type="ORF">ITP53_47780</name>
</gene>
<reference evidence="1" key="1">
    <citation type="submission" date="2020-11" db="EMBL/GenBank/DDBJ databases">
        <title>Whole-genome analyses of Nonomuraea sp. K274.</title>
        <authorList>
            <person name="Veyisoglu A."/>
        </authorList>
    </citation>
    <scope>NUCLEOTIDE SEQUENCE</scope>
    <source>
        <strain evidence="1">K274</strain>
    </source>
</reference>
<evidence type="ECO:0000313" key="1">
    <source>
        <dbReference type="EMBL" id="MBF8193246.1"/>
    </source>
</evidence>
<dbReference type="SUPFAM" id="SSF52540">
    <property type="entry name" value="P-loop containing nucleoside triphosphate hydrolases"/>
    <property type="match status" value="1"/>
</dbReference>
<proteinExistence type="predicted"/>
<protein>
    <submittedName>
        <fullName evidence="1">Uncharacterized protein</fullName>
    </submittedName>
</protein>
<organism evidence="1 2">
    <name type="scientific">Nonomuraea cypriaca</name>
    <dbReference type="NCBI Taxonomy" id="1187855"/>
    <lineage>
        <taxon>Bacteria</taxon>
        <taxon>Bacillati</taxon>
        <taxon>Actinomycetota</taxon>
        <taxon>Actinomycetes</taxon>
        <taxon>Streptosporangiales</taxon>
        <taxon>Streptosporangiaceae</taxon>
        <taxon>Nonomuraea</taxon>
    </lineage>
</organism>
<dbReference type="Gene3D" id="3.40.50.300">
    <property type="entry name" value="P-loop containing nucleotide triphosphate hydrolases"/>
    <property type="match status" value="1"/>
</dbReference>
<dbReference type="AlphaFoldDB" id="A0A931AI19"/>
<keyword evidence="2" id="KW-1185">Reference proteome</keyword>
<accession>A0A931AI19</accession>
<evidence type="ECO:0000313" key="2">
    <source>
        <dbReference type="Proteomes" id="UP000605361"/>
    </source>
</evidence>
<dbReference type="Proteomes" id="UP000605361">
    <property type="component" value="Unassembled WGS sequence"/>
</dbReference>
<sequence length="178" mass="19655">MRISIIGLAGCGKSTSAGLIEEFAKELGLTYATVKLAKPLYDLQAQVYQAARVKVPVGAQDQILMESLADSMRRIRPESLADDFLIRLASTDADIVVNDDLRDPFIDALALRAHGFRVLRVTAAPEVREKRLAGRGDTSRADRSTSDLDLIEPDVVLDNSGPLAEHRDALRQIVRRWM</sequence>
<dbReference type="InterPro" id="IPR027417">
    <property type="entry name" value="P-loop_NTPase"/>
</dbReference>
<comment type="caution">
    <text evidence="1">The sequence shown here is derived from an EMBL/GenBank/DDBJ whole genome shotgun (WGS) entry which is preliminary data.</text>
</comment>